<sequence length="208" mass="22298">MIFEPVAVLRVTRFTVAIVVVVIVSELPLAEEPPELGCCLGITNDFLAEAITTLVTLSMESFGVRRGIDFLDFMTLSVGATVSVIFAASVPANSLMFRDLRDLVGNTLGEGVDSILCSVFAIISGVLSISLGSKEDLLVLAAICCVLRFVGDLFMSFLVDVLVVVEVSEFSKNSNTLGISAVVFAIDDSWLAFNCSILSLTFLLTDKR</sequence>
<feature type="chain" id="PRO_5005534986" evidence="2">
    <location>
        <begin position="31"/>
        <end position="208"/>
    </location>
</feature>
<feature type="transmembrane region" description="Helical" evidence="1">
    <location>
        <begin position="179"/>
        <end position="204"/>
    </location>
</feature>
<comment type="caution">
    <text evidence="3">The sequence shown here is derived from an EMBL/GenBank/DDBJ whole genome shotgun (WGS) entry which is preliminary data.</text>
</comment>
<dbReference type="AlphaFoldDB" id="A0A0L0BP00"/>
<reference evidence="3 4" key="1">
    <citation type="journal article" date="2015" name="Nat. Commun.">
        <title>Lucilia cuprina genome unlocks parasitic fly biology to underpin future interventions.</title>
        <authorList>
            <person name="Anstead C.A."/>
            <person name="Korhonen P.K."/>
            <person name="Young N.D."/>
            <person name="Hall R.S."/>
            <person name="Jex A.R."/>
            <person name="Murali S.C."/>
            <person name="Hughes D.S."/>
            <person name="Lee S.F."/>
            <person name="Perry T."/>
            <person name="Stroehlein A.J."/>
            <person name="Ansell B.R."/>
            <person name="Breugelmans B."/>
            <person name="Hofmann A."/>
            <person name="Qu J."/>
            <person name="Dugan S."/>
            <person name="Lee S.L."/>
            <person name="Chao H."/>
            <person name="Dinh H."/>
            <person name="Han Y."/>
            <person name="Doddapaneni H.V."/>
            <person name="Worley K.C."/>
            <person name="Muzny D.M."/>
            <person name="Ioannidis P."/>
            <person name="Waterhouse R.M."/>
            <person name="Zdobnov E.M."/>
            <person name="James P.J."/>
            <person name="Bagnall N.H."/>
            <person name="Kotze A.C."/>
            <person name="Gibbs R.A."/>
            <person name="Richards S."/>
            <person name="Batterham P."/>
            <person name="Gasser R.B."/>
        </authorList>
    </citation>
    <scope>NUCLEOTIDE SEQUENCE [LARGE SCALE GENOMIC DNA]</scope>
    <source>
        <strain evidence="3 4">LS</strain>
        <tissue evidence="3">Full body</tissue>
    </source>
</reference>
<protein>
    <submittedName>
        <fullName evidence="3">Uncharacterized protein</fullName>
    </submittedName>
</protein>
<organism evidence="3 4">
    <name type="scientific">Lucilia cuprina</name>
    <name type="common">Green bottle fly</name>
    <name type="synonym">Australian sheep blowfly</name>
    <dbReference type="NCBI Taxonomy" id="7375"/>
    <lineage>
        <taxon>Eukaryota</taxon>
        <taxon>Metazoa</taxon>
        <taxon>Ecdysozoa</taxon>
        <taxon>Arthropoda</taxon>
        <taxon>Hexapoda</taxon>
        <taxon>Insecta</taxon>
        <taxon>Pterygota</taxon>
        <taxon>Neoptera</taxon>
        <taxon>Endopterygota</taxon>
        <taxon>Diptera</taxon>
        <taxon>Brachycera</taxon>
        <taxon>Muscomorpha</taxon>
        <taxon>Oestroidea</taxon>
        <taxon>Calliphoridae</taxon>
        <taxon>Luciliinae</taxon>
        <taxon>Lucilia</taxon>
    </lineage>
</organism>
<keyword evidence="1" id="KW-0812">Transmembrane</keyword>
<dbReference type="Proteomes" id="UP000037069">
    <property type="component" value="Unassembled WGS sequence"/>
</dbReference>
<accession>A0A0L0BP00</accession>
<feature type="signal peptide" evidence="2">
    <location>
        <begin position="1"/>
        <end position="30"/>
    </location>
</feature>
<feature type="transmembrane region" description="Helical" evidence="1">
    <location>
        <begin position="70"/>
        <end position="92"/>
    </location>
</feature>
<evidence type="ECO:0000256" key="1">
    <source>
        <dbReference type="SAM" id="Phobius"/>
    </source>
</evidence>
<gene>
    <name evidence="3" type="ORF">FF38_09759</name>
</gene>
<keyword evidence="2" id="KW-0732">Signal</keyword>
<evidence type="ECO:0000313" key="3">
    <source>
        <dbReference type="EMBL" id="KNC21703.1"/>
    </source>
</evidence>
<feature type="transmembrane region" description="Helical" evidence="1">
    <location>
        <begin position="112"/>
        <end position="131"/>
    </location>
</feature>
<evidence type="ECO:0000313" key="4">
    <source>
        <dbReference type="Proteomes" id="UP000037069"/>
    </source>
</evidence>
<feature type="transmembrane region" description="Helical" evidence="1">
    <location>
        <begin position="138"/>
        <end position="159"/>
    </location>
</feature>
<keyword evidence="4" id="KW-1185">Reference proteome</keyword>
<dbReference type="EMBL" id="JRES01001589">
    <property type="protein sequence ID" value="KNC21703.1"/>
    <property type="molecule type" value="Genomic_DNA"/>
</dbReference>
<evidence type="ECO:0000256" key="2">
    <source>
        <dbReference type="SAM" id="SignalP"/>
    </source>
</evidence>
<name>A0A0L0BP00_LUCCU</name>
<keyword evidence="1" id="KW-1133">Transmembrane helix</keyword>
<proteinExistence type="predicted"/>
<keyword evidence="1" id="KW-0472">Membrane</keyword>